<dbReference type="EMBL" id="JBHFNR010000206">
    <property type="protein sequence ID" value="MFB2896603.1"/>
    <property type="molecule type" value="Genomic_DNA"/>
</dbReference>
<organism evidence="1 2">
    <name type="scientific">Floridaenema flaviceps BLCC-F50</name>
    <dbReference type="NCBI Taxonomy" id="3153642"/>
    <lineage>
        <taxon>Bacteria</taxon>
        <taxon>Bacillati</taxon>
        <taxon>Cyanobacteriota</taxon>
        <taxon>Cyanophyceae</taxon>
        <taxon>Oscillatoriophycideae</taxon>
        <taxon>Aerosakkonematales</taxon>
        <taxon>Aerosakkonemataceae</taxon>
        <taxon>Floridanema</taxon>
        <taxon>Floridanema flaviceps</taxon>
    </lineage>
</organism>
<proteinExistence type="predicted"/>
<reference evidence="1 2" key="1">
    <citation type="submission" date="2024-09" db="EMBL/GenBank/DDBJ databases">
        <title>Floridaenema gen nov. (Aerosakkonemataceae, Aerosakkonematales ord. nov., Cyanobacteria) from benthic tropical and subtropical fresh waters, with the description of four new species.</title>
        <authorList>
            <person name="Moretto J.A."/>
            <person name="Berthold D.E."/>
            <person name="Lefler F.W."/>
            <person name="Huang I.-S."/>
            <person name="Laughinghouse H. IV."/>
        </authorList>
    </citation>
    <scope>NUCLEOTIDE SEQUENCE [LARGE SCALE GENOMIC DNA]</scope>
    <source>
        <strain evidence="1 2">BLCC-F50</strain>
    </source>
</reference>
<gene>
    <name evidence="1" type="ORF">ACE1CI_27125</name>
</gene>
<accession>A0ABV4XY21</accession>
<evidence type="ECO:0000313" key="2">
    <source>
        <dbReference type="Proteomes" id="UP001576784"/>
    </source>
</evidence>
<name>A0ABV4XY21_9CYAN</name>
<comment type="caution">
    <text evidence="1">The sequence shown here is derived from an EMBL/GenBank/DDBJ whole genome shotgun (WGS) entry which is preliminary data.</text>
</comment>
<keyword evidence="2" id="KW-1185">Reference proteome</keyword>
<evidence type="ECO:0000313" key="1">
    <source>
        <dbReference type="EMBL" id="MFB2896603.1"/>
    </source>
</evidence>
<sequence length="52" mass="5947">MDIKFLSPRYWKLVGEDLSLGDNAFGEGVRSLGTLRELSFSISEKPQYFYAN</sequence>
<dbReference type="RefSeq" id="WP_413266229.1">
    <property type="nucleotide sequence ID" value="NZ_JBHFNR010000206.1"/>
</dbReference>
<protein>
    <submittedName>
        <fullName evidence="1">Uncharacterized protein</fullName>
    </submittedName>
</protein>
<dbReference type="Proteomes" id="UP001576784">
    <property type="component" value="Unassembled WGS sequence"/>
</dbReference>